<name>A0A1I7XNM5_HETBA</name>
<protein>
    <submittedName>
        <fullName evidence="3">GRIP domain-containing protein</fullName>
    </submittedName>
</protein>
<sequence>MLCNDDWGDKDSRESIEASMVFSDSINNQINALSLSLRSSMSGMKEETAVEKETDNINIIIKENKRLKAELDSLRADSSKISIEELFRENQSLLHQLNEANSYVDQVDVEAEQQYTELTSEIDELCTLVEKKDNEITVLKDKIQEQTRTNIKLTDQVEQKNTNNQRQAEVIENIRTELDNEREKVRDLVKEKEKIQLEFNKMREKIETDKGDSLAKNVLLSIEIEDMQRELEKQKEILASTSIAQIVDRWERRVLDLENEVREREVIIHTQQCILNELRRLPPRESSSVTSVSGIFNSGGSSSDSFHMKESGLDQSSRNTLIKYILSDRNNQLANIYAIGRILDLSNQEVDYLERSLSKERDRYL</sequence>
<evidence type="ECO:0000313" key="2">
    <source>
        <dbReference type="Proteomes" id="UP000095283"/>
    </source>
</evidence>
<dbReference type="WBParaSite" id="Hba_18934">
    <property type="protein sequence ID" value="Hba_18934"/>
    <property type="gene ID" value="Hba_18934"/>
</dbReference>
<keyword evidence="1" id="KW-0175">Coiled coil</keyword>
<keyword evidence="2" id="KW-1185">Reference proteome</keyword>
<evidence type="ECO:0000313" key="3">
    <source>
        <dbReference type="WBParaSite" id="Hba_18934"/>
    </source>
</evidence>
<evidence type="ECO:0000256" key="1">
    <source>
        <dbReference type="SAM" id="Coils"/>
    </source>
</evidence>
<proteinExistence type="predicted"/>
<accession>A0A1I7XNM5</accession>
<reference evidence="3" key="1">
    <citation type="submission" date="2016-11" db="UniProtKB">
        <authorList>
            <consortium name="WormBaseParasite"/>
        </authorList>
    </citation>
    <scope>IDENTIFICATION</scope>
</reference>
<dbReference type="AlphaFoldDB" id="A0A1I7XNM5"/>
<dbReference type="Proteomes" id="UP000095283">
    <property type="component" value="Unplaced"/>
</dbReference>
<feature type="coiled-coil region" evidence="1">
    <location>
        <begin position="129"/>
        <end position="267"/>
    </location>
</feature>
<organism evidence="2 3">
    <name type="scientific">Heterorhabditis bacteriophora</name>
    <name type="common">Entomopathogenic nematode worm</name>
    <dbReference type="NCBI Taxonomy" id="37862"/>
    <lineage>
        <taxon>Eukaryota</taxon>
        <taxon>Metazoa</taxon>
        <taxon>Ecdysozoa</taxon>
        <taxon>Nematoda</taxon>
        <taxon>Chromadorea</taxon>
        <taxon>Rhabditida</taxon>
        <taxon>Rhabditina</taxon>
        <taxon>Rhabditomorpha</taxon>
        <taxon>Strongyloidea</taxon>
        <taxon>Heterorhabditidae</taxon>
        <taxon>Heterorhabditis</taxon>
    </lineage>
</organism>
<feature type="coiled-coil region" evidence="1">
    <location>
        <begin position="50"/>
        <end position="103"/>
    </location>
</feature>